<protein>
    <submittedName>
        <fullName evidence="3">Uncharacterized protein</fullName>
    </submittedName>
</protein>
<feature type="compositionally biased region" description="Polar residues" evidence="1">
    <location>
        <begin position="16"/>
        <end position="25"/>
    </location>
</feature>
<gene>
    <name evidence="3" type="ordered locus">Isop_3256</name>
</gene>
<keyword evidence="4" id="KW-1185">Reference proteome</keyword>
<feature type="region of interest" description="Disordered" evidence="1">
    <location>
        <begin position="1"/>
        <end position="25"/>
    </location>
</feature>
<dbReference type="AlphaFoldDB" id="E8R565"/>
<organism evidence="3 4">
    <name type="scientific">Isosphaera pallida (strain ATCC 43644 / DSM 9630 / IS1B)</name>
    <dbReference type="NCBI Taxonomy" id="575540"/>
    <lineage>
        <taxon>Bacteria</taxon>
        <taxon>Pseudomonadati</taxon>
        <taxon>Planctomycetota</taxon>
        <taxon>Planctomycetia</taxon>
        <taxon>Isosphaerales</taxon>
        <taxon>Isosphaeraceae</taxon>
        <taxon>Isosphaera</taxon>
    </lineage>
</organism>
<dbReference type="eggNOG" id="ENOG5032V0F">
    <property type="taxonomic scope" value="Bacteria"/>
</dbReference>
<evidence type="ECO:0000256" key="2">
    <source>
        <dbReference type="SAM" id="Phobius"/>
    </source>
</evidence>
<evidence type="ECO:0000313" key="3">
    <source>
        <dbReference type="EMBL" id="ADV63818.1"/>
    </source>
</evidence>
<dbReference type="EMBL" id="CP002353">
    <property type="protein sequence ID" value="ADV63818.1"/>
    <property type="molecule type" value="Genomic_DNA"/>
</dbReference>
<name>E8R565_ISOPI</name>
<dbReference type="RefSeq" id="WP_013566106.1">
    <property type="nucleotide sequence ID" value="NC_014962.1"/>
</dbReference>
<evidence type="ECO:0000313" key="4">
    <source>
        <dbReference type="Proteomes" id="UP000008631"/>
    </source>
</evidence>
<evidence type="ECO:0000256" key="1">
    <source>
        <dbReference type="SAM" id="MobiDB-lite"/>
    </source>
</evidence>
<feature type="transmembrane region" description="Helical" evidence="2">
    <location>
        <begin position="36"/>
        <end position="55"/>
    </location>
</feature>
<reference evidence="3 4" key="2">
    <citation type="journal article" date="2011" name="Stand. Genomic Sci.">
        <title>Complete genome sequence of Isosphaera pallida type strain (IS1B).</title>
        <authorList>
            <consortium name="US DOE Joint Genome Institute (JGI-PGF)"/>
            <person name="Goker M."/>
            <person name="Cleland D."/>
            <person name="Saunders E."/>
            <person name="Lapidus A."/>
            <person name="Nolan M."/>
            <person name="Lucas S."/>
            <person name="Hammon N."/>
            <person name="Deshpande S."/>
            <person name="Cheng J.F."/>
            <person name="Tapia R."/>
            <person name="Han C."/>
            <person name="Goodwin L."/>
            <person name="Pitluck S."/>
            <person name="Liolios K."/>
            <person name="Pagani I."/>
            <person name="Ivanova N."/>
            <person name="Mavromatis K."/>
            <person name="Pati A."/>
            <person name="Chen A."/>
            <person name="Palaniappan K."/>
            <person name="Land M."/>
            <person name="Hauser L."/>
            <person name="Chang Y.J."/>
            <person name="Jeffries C.D."/>
            <person name="Detter J.C."/>
            <person name="Beck B."/>
            <person name="Woyke T."/>
            <person name="Bristow J."/>
            <person name="Eisen J.A."/>
            <person name="Markowitz V."/>
            <person name="Hugenholtz P."/>
            <person name="Kyrpides N.C."/>
            <person name="Klenk H.P."/>
        </authorList>
    </citation>
    <scope>NUCLEOTIDE SEQUENCE [LARGE SCALE GENOMIC DNA]</scope>
    <source>
        <strain evidence="4">ATCC 43644 / DSM 9630 / IS1B</strain>
    </source>
</reference>
<reference key="1">
    <citation type="submission" date="2010-11" db="EMBL/GenBank/DDBJ databases">
        <title>The complete sequence of chromosome of Isophaera pallida ATCC 43644.</title>
        <authorList>
            <consortium name="US DOE Joint Genome Institute (JGI-PGF)"/>
            <person name="Lucas S."/>
            <person name="Copeland A."/>
            <person name="Lapidus A."/>
            <person name="Bruce D."/>
            <person name="Goodwin L."/>
            <person name="Pitluck S."/>
            <person name="Kyrpides N."/>
            <person name="Mavromatis K."/>
            <person name="Pagani I."/>
            <person name="Ivanova N."/>
            <person name="Saunders E."/>
            <person name="Brettin T."/>
            <person name="Detter J.C."/>
            <person name="Han C."/>
            <person name="Tapia R."/>
            <person name="Land M."/>
            <person name="Hauser L."/>
            <person name="Markowitz V."/>
            <person name="Cheng J.-F."/>
            <person name="Hugenholtz P."/>
            <person name="Woyke T."/>
            <person name="Wu D."/>
            <person name="Eisen J.A."/>
        </authorList>
    </citation>
    <scope>NUCLEOTIDE SEQUENCE</scope>
    <source>
        <strain>ATCC 43644</strain>
    </source>
</reference>
<dbReference type="HOGENOM" id="CLU_1165018_0_0_0"/>
<feature type="region of interest" description="Disordered" evidence="1">
    <location>
        <begin position="62"/>
        <end position="98"/>
    </location>
</feature>
<keyword evidence="2" id="KW-0812">Transmembrane</keyword>
<feature type="compositionally biased region" description="Low complexity" evidence="1">
    <location>
        <begin position="88"/>
        <end position="98"/>
    </location>
</feature>
<keyword evidence="2" id="KW-0472">Membrane</keyword>
<keyword evidence="2" id="KW-1133">Transmembrane helix</keyword>
<accession>E8R565</accession>
<dbReference type="InParanoid" id="E8R565"/>
<proteinExistence type="predicted"/>
<feature type="transmembrane region" description="Helical" evidence="2">
    <location>
        <begin position="173"/>
        <end position="195"/>
    </location>
</feature>
<feature type="transmembrane region" description="Helical" evidence="2">
    <location>
        <begin position="133"/>
        <end position="153"/>
    </location>
</feature>
<sequence>MSHADKDFDPNVPKGESSQPSTEKPQSIKIFSYPKVIYLYPSAIVGLICGVLMIFRPDEEPPVPPTSAPAPVTAKAEDATETSETTKETPTTAAASTPRSKTRVGSYVNIVGSVFMLVLGINLVIMSLDFPRFTIFGGLFLGTTIVLLLILLGEQYDLISFFSLIFGKLYIEANATFYFVFSSILIFIFIIVYFARYLDYWEIRPNEILHHHGPFSDLDRYPTLYFSFSKEIPDILEFMMAGSGRLVLKIQGEDRLIVLENVLQINKKEEELKQLLSRLQVDK</sequence>
<dbReference type="OrthoDB" id="253227at2"/>
<dbReference type="Proteomes" id="UP000008631">
    <property type="component" value="Chromosome"/>
</dbReference>
<dbReference type="KEGG" id="ipa:Isop_3256"/>
<feature type="transmembrane region" description="Helical" evidence="2">
    <location>
        <begin position="107"/>
        <end position="126"/>
    </location>
</feature>